<sequence>MNLLKARVLQGHFNGRLNIYRSQLYDFAVESLKEAMKLVIGYLRSTSHEDTTLSLQMPIVYHHSLDDNGSEEVKNKREYDT</sequence>
<proteinExistence type="predicted"/>
<organism evidence="1 2">
    <name type="scientific">Emergomyces pasteurianus Ep9510</name>
    <dbReference type="NCBI Taxonomy" id="1447872"/>
    <lineage>
        <taxon>Eukaryota</taxon>
        <taxon>Fungi</taxon>
        <taxon>Dikarya</taxon>
        <taxon>Ascomycota</taxon>
        <taxon>Pezizomycotina</taxon>
        <taxon>Eurotiomycetes</taxon>
        <taxon>Eurotiomycetidae</taxon>
        <taxon>Onygenales</taxon>
        <taxon>Ajellomycetaceae</taxon>
        <taxon>Emergomyces</taxon>
    </lineage>
</organism>
<dbReference type="AlphaFoldDB" id="A0A1J9QQL4"/>
<dbReference type="VEuPathDB" id="FungiDB:AJ78_02362"/>
<protein>
    <submittedName>
        <fullName evidence="1">Uncharacterized protein</fullName>
    </submittedName>
</protein>
<evidence type="ECO:0000313" key="2">
    <source>
        <dbReference type="Proteomes" id="UP000182235"/>
    </source>
</evidence>
<reference evidence="1 2" key="1">
    <citation type="submission" date="2015-07" db="EMBL/GenBank/DDBJ databases">
        <title>Emmonsia species relationships and genome sequence.</title>
        <authorList>
            <consortium name="The Broad Institute Genomics Platform"/>
            <person name="Cuomo C.A."/>
            <person name="Munoz J.F."/>
            <person name="Imamovic A."/>
            <person name="Priest M.E."/>
            <person name="Young S."/>
            <person name="Clay O.K."/>
            <person name="McEwen J.G."/>
        </authorList>
    </citation>
    <scope>NUCLEOTIDE SEQUENCE [LARGE SCALE GENOMIC DNA]</scope>
    <source>
        <strain evidence="1 2">UAMH 9510</strain>
    </source>
</reference>
<dbReference type="OrthoDB" id="4188691at2759"/>
<accession>A0A1J9QQL4</accession>
<comment type="caution">
    <text evidence="1">The sequence shown here is derived from an EMBL/GenBank/DDBJ whole genome shotgun (WGS) entry which is preliminary data.</text>
</comment>
<gene>
    <name evidence="1" type="ORF">AJ78_02362</name>
</gene>
<name>A0A1J9QQL4_9EURO</name>
<evidence type="ECO:0000313" key="1">
    <source>
        <dbReference type="EMBL" id="OJD17549.1"/>
    </source>
</evidence>
<keyword evidence="2" id="KW-1185">Reference proteome</keyword>
<dbReference type="Proteomes" id="UP000182235">
    <property type="component" value="Unassembled WGS sequence"/>
</dbReference>
<dbReference type="EMBL" id="LGRN01000063">
    <property type="protein sequence ID" value="OJD17549.1"/>
    <property type="molecule type" value="Genomic_DNA"/>
</dbReference>